<dbReference type="Proteomes" id="UP000035017">
    <property type="component" value="Unassembled WGS sequence"/>
</dbReference>
<dbReference type="Pfam" id="PF01575">
    <property type="entry name" value="MaoC_dehydratas"/>
    <property type="match status" value="1"/>
</dbReference>
<evidence type="ECO:0000313" key="2">
    <source>
        <dbReference type="EMBL" id="KIQ02774.1"/>
    </source>
</evidence>
<accession>A0A0D0KWF8</accession>
<comment type="caution">
    <text evidence="2">The sequence shown here is derived from an EMBL/GenBank/DDBJ whole genome shotgun (WGS) entry which is preliminary data.</text>
</comment>
<dbReference type="EMBL" id="JXQV01000009">
    <property type="protein sequence ID" value="KIQ02774.1"/>
    <property type="molecule type" value="Genomic_DNA"/>
</dbReference>
<dbReference type="Gene3D" id="3.10.129.10">
    <property type="entry name" value="Hotdog Thioesterase"/>
    <property type="match status" value="1"/>
</dbReference>
<dbReference type="AlphaFoldDB" id="A0A0D0KWF8"/>
<dbReference type="OrthoDB" id="9797938at2"/>
<gene>
    <name evidence="2" type="ORF">RU07_09170</name>
</gene>
<reference evidence="2 3" key="1">
    <citation type="submission" date="2014-12" db="EMBL/GenBank/DDBJ databases">
        <title>16Stimator: statistical estimation of ribosomal gene copy numbers from draft genome assemblies.</title>
        <authorList>
            <person name="Perisin M.A."/>
            <person name="Vetter M."/>
            <person name="Gilbert J.A."/>
            <person name="Bergelson J."/>
        </authorList>
    </citation>
    <scope>NUCLEOTIDE SEQUENCE [LARGE SCALE GENOMIC DNA]</scope>
    <source>
        <strain evidence="2 3">MEJ076</strain>
    </source>
</reference>
<evidence type="ECO:0000313" key="3">
    <source>
        <dbReference type="Proteomes" id="UP000035017"/>
    </source>
</evidence>
<evidence type="ECO:0000259" key="1">
    <source>
        <dbReference type="Pfam" id="PF01575"/>
    </source>
</evidence>
<dbReference type="InterPro" id="IPR002539">
    <property type="entry name" value="MaoC-like_dom"/>
</dbReference>
<feature type="domain" description="MaoC-like" evidence="1">
    <location>
        <begin position="18"/>
        <end position="75"/>
    </location>
</feature>
<sequence>MKFIELYPTDVKLELGTVHFSAESIIRYATKFDPQPFHLDANAAKNSVFDGLCASGWQTSASWMKCFLAYWGKEVRRLTSEGIEPPKLGPSPGFRNLKWLRPVYAGDDVTYFATMIASRPLASRPGILLNTTLNEGVNQHGETVVTFESNVLEFE</sequence>
<organism evidence="2 3">
    <name type="scientific">Agrobacterium tumefaciens</name>
    <dbReference type="NCBI Taxonomy" id="358"/>
    <lineage>
        <taxon>Bacteria</taxon>
        <taxon>Pseudomonadati</taxon>
        <taxon>Pseudomonadota</taxon>
        <taxon>Alphaproteobacteria</taxon>
        <taxon>Hyphomicrobiales</taxon>
        <taxon>Rhizobiaceae</taxon>
        <taxon>Rhizobium/Agrobacterium group</taxon>
        <taxon>Agrobacterium</taxon>
        <taxon>Agrobacterium tumefaciens complex</taxon>
    </lineage>
</organism>
<dbReference type="CDD" id="cd03454">
    <property type="entry name" value="YdeM"/>
    <property type="match status" value="1"/>
</dbReference>
<dbReference type="InterPro" id="IPR029069">
    <property type="entry name" value="HotDog_dom_sf"/>
</dbReference>
<dbReference type="SUPFAM" id="SSF54637">
    <property type="entry name" value="Thioesterase/thiol ester dehydrase-isomerase"/>
    <property type="match status" value="1"/>
</dbReference>
<protein>
    <submittedName>
        <fullName evidence="2">Dehydratase</fullName>
    </submittedName>
</protein>
<name>A0A0D0KWF8_AGRTU</name>
<proteinExistence type="predicted"/>